<dbReference type="SUPFAM" id="SSF50044">
    <property type="entry name" value="SH3-domain"/>
    <property type="match status" value="1"/>
</dbReference>
<dbReference type="InterPro" id="IPR039360">
    <property type="entry name" value="Ras_GTPase"/>
</dbReference>
<dbReference type="InterPro" id="IPR000980">
    <property type="entry name" value="SH2"/>
</dbReference>
<dbReference type="Gene3D" id="2.30.30.40">
    <property type="entry name" value="SH3 Domains"/>
    <property type="match status" value="1"/>
</dbReference>
<evidence type="ECO:0000259" key="6">
    <source>
        <dbReference type="PROSITE" id="PS50001"/>
    </source>
</evidence>
<dbReference type="GO" id="GO:0005096">
    <property type="term" value="F:GTPase activator activity"/>
    <property type="evidence" value="ECO:0007669"/>
    <property type="project" value="UniProtKB-KW"/>
</dbReference>
<proteinExistence type="predicted"/>
<feature type="domain" description="Ras-GAP" evidence="9">
    <location>
        <begin position="610"/>
        <end position="807"/>
    </location>
</feature>
<accession>A0A6G1SC56</accession>
<keyword evidence="3 4" id="KW-0727">SH2 domain</keyword>
<dbReference type="SMART" id="SM00326">
    <property type="entry name" value="SH3"/>
    <property type="match status" value="1"/>
</dbReference>
<dbReference type="SUPFAM" id="SSF50729">
    <property type="entry name" value="PH domain-like"/>
    <property type="match status" value="1"/>
</dbReference>
<dbReference type="PROSITE" id="PS50003">
    <property type="entry name" value="PH_DOMAIN"/>
    <property type="match status" value="1"/>
</dbReference>
<dbReference type="InterPro" id="IPR001849">
    <property type="entry name" value="PH_domain"/>
</dbReference>
<dbReference type="Gene3D" id="2.30.29.30">
    <property type="entry name" value="Pleckstrin-homology domain (PH domain)/Phosphotyrosine-binding domain (PTB)"/>
    <property type="match status" value="1"/>
</dbReference>
<dbReference type="PROSITE" id="PS50018">
    <property type="entry name" value="RAS_GTPASE_ACTIV_2"/>
    <property type="match status" value="1"/>
</dbReference>
<feature type="domain" description="PH" evidence="8">
    <location>
        <begin position="314"/>
        <end position="419"/>
    </location>
</feature>
<dbReference type="GO" id="GO:0048468">
    <property type="term" value="P:cell development"/>
    <property type="evidence" value="ECO:0007669"/>
    <property type="project" value="UniProtKB-ARBA"/>
</dbReference>
<feature type="domain" description="SH2" evidence="6">
    <location>
        <begin position="8"/>
        <end position="98"/>
    </location>
</feature>
<evidence type="ECO:0000259" key="8">
    <source>
        <dbReference type="PROSITE" id="PS50003"/>
    </source>
</evidence>
<evidence type="ECO:0000256" key="3">
    <source>
        <dbReference type="ARBA" id="ARBA00022999"/>
    </source>
</evidence>
<dbReference type="Gene3D" id="3.30.505.10">
    <property type="entry name" value="SH2 domain"/>
    <property type="match status" value="2"/>
</dbReference>
<dbReference type="InterPro" id="IPR001936">
    <property type="entry name" value="RasGAP_dom"/>
</dbReference>
<keyword evidence="2" id="KW-0343">GTPase activation</keyword>
<dbReference type="PANTHER" id="PTHR10194">
    <property type="entry name" value="RAS GTPASE-ACTIVATING PROTEINS"/>
    <property type="match status" value="1"/>
</dbReference>
<dbReference type="SMART" id="SM00252">
    <property type="entry name" value="SH2"/>
    <property type="match status" value="2"/>
</dbReference>
<dbReference type="PANTHER" id="PTHR10194:SF146">
    <property type="entry name" value="RAS GTPASE-ACTIVATING PROTEIN 1"/>
    <property type="match status" value="1"/>
</dbReference>
<dbReference type="SMART" id="SM00323">
    <property type="entry name" value="RasGAP"/>
    <property type="match status" value="1"/>
</dbReference>
<dbReference type="PRINTS" id="PR00401">
    <property type="entry name" value="SH2DOMAIN"/>
</dbReference>
<dbReference type="InterPro" id="IPR036860">
    <property type="entry name" value="SH2_dom_sf"/>
</dbReference>
<dbReference type="InterPro" id="IPR011993">
    <property type="entry name" value="PH-like_dom_sf"/>
</dbReference>
<dbReference type="Pfam" id="PF00616">
    <property type="entry name" value="RasGAP"/>
    <property type="match status" value="1"/>
</dbReference>
<dbReference type="SUPFAM" id="SSF55550">
    <property type="entry name" value="SH2 domain"/>
    <property type="match status" value="2"/>
</dbReference>
<dbReference type="InterPro" id="IPR008936">
    <property type="entry name" value="Rho_GTPase_activation_prot"/>
</dbReference>
<evidence type="ECO:0000256" key="2">
    <source>
        <dbReference type="ARBA" id="ARBA00022468"/>
    </source>
</evidence>
<evidence type="ECO:0000259" key="9">
    <source>
        <dbReference type="PROSITE" id="PS50018"/>
    </source>
</evidence>
<dbReference type="EMBL" id="GGYP01003304">
    <property type="protein sequence ID" value="MDE48075.1"/>
    <property type="molecule type" value="Transcribed_RNA"/>
</dbReference>
<keyword evidence="1 5" id="KW-0728">SH3 domain</keyword>
<dbReference type="SUPFAM" id="SSF48350">
    <property type="entry name" value="GTPase activation domain, GAP"/>
    <property type="match status" value="1"/>
</dbReference>
<sequence>MDNNVSECFHGRLDRQAAEDRLSQAGQPGSFLLRESERKSGSYVLSYLGRNGINHFRITHSFGSYFIGGRQFESLSDLINHYSAVSNLYTDERLAFPIPPPEPVDAKERLFISILPYTKLAQSDELSFKKGDIFILQNDLGDGWLWCRDVRSGESGLIFSQLVEELDGTIDPNEVFPWFHARLSKADAVEKLAQAGPGSFLVRPSENSPGNYTLFYHVGTTVQRFLIVKNGENRYLMGGKYFDSLGQIVDLYRKEPIMEGHVLQFPVTTTMSRADQLTESTLSNSMRALEVREKPQDIYNTVKLSREAAKLKQSNELKSWLMFKKGDIQKKWKNYFFVLNSRDRQLYYYEKPQQTKPKGLIDLSYSFIYKVDESLFDWPQCFQIVEKCLPCFGNNFYFRCDDEYLTCDRWLQAIRHFTSLNQTSKRTIDSSGSARPDATFNVLRPNETSDACCEKRSLYLHLIEAHSLKMSQPYFVIAYDQDIKVAKTNVKSSPSALFNDDGHFAFENIPSDIKTITVLMQQNGKKQKASSTLPQFTIDLNSLSVDGEQFDKWFKFHTGNSNEVLGCLRMQVTYCDDLIMGLPEYEALEDLICDRNIEVVNILNQFCHRDHLSLARALINIFKRKKVSTRILTRLVERDISLEQDSGSLFRTSSLTTNLVESYMRATCQVAMTKCLRYPVRKLLDDKICCELNPAKLDSHEISQKACENFETLLEVLDELVSDIYDSVSCYPVRIRYLLAYMQTLVKQRWPQEPLTRTRVVSGFLFLRLICPTILTPKQFKLINETPSENAIRNLTLVAKCLQNLANLTETSKTNNSLAQSILATLDDYAIYPLNQMRPNEQDDYSTQTSSILAFILSPQIESWMDVVNPFILKNKIGMVKFVDELCNIELVDPEVMDNTIIDCNNNDSPSELFESGNPSLEAAQDLAIVHDICEKYRKDLEQQANVSQAARRLVTTLNMLSKHKQYYMNLRRQAQKSANML</sequence>
<feature type="domain" description="SH3" evidence="7">
    <location>
        <begin position="106"/>
        <end position="168"/>
    </location>
</feature>
<dbReference type="AlphaFoldDB" id="A0A6G1SC56"/>
<evidence type="ECO:0000256" key="4">
    <source>
        <dbReference type="PROSITE-ProRule" id="PRU00191"/>
    </source>
</evidence>
<dbReference type="Pfam" id="PF00169">
    <property type="entry name" value="PH"/>
    <property type="match status" value="1"/>
</dbReference>
<dbReference type="PROSITE" id="PS50001">
    <property type="entry name" value="SH2"/>
    <property type="match status" value="2"/>
</dbReference>
<dbReference type="InterPro" id="IPR001452">
    <property type="entry name" value="SH3_domain"/>
</dbReference>
<evidence type="ECO:0000256" key="1">
    <source>
        <dbReference type="ARBA" id="ARBA00022443"/>
    </source>
</evidence>
<organism evidence="10">
    <name type="scientific">Aceria tosichella</name>
    <name type="common">wheat curl mite</name>
    <dbReference type="NCBI Taxonomy" id="561515"/>
    <lineage>
        <taxon>Eukaryota</taxon>
        <taxon>Metazoa</taxon>
        <taxon>Ecdysozoa</taxon>
        <taxon>Arthropoda</taxon>
        <taxon>Chelicerata</taxon>
        <taxon>Arachnida</taxon>
        <taxon>Acari</taxon>
        <taxon>Acariformes</taxon>
        <taxon>Trombidiformes</taxon>
        <taxon>Prostigmata</taxon>
        <taxon>Eupodina</taxon>
        <taxon>Eriophyoidea</taxon>
        <taxon>Eriophyidae</taxon>
        <taxon>Eriophyinae</taxon>
        <taxon>Aceriini</taxon>
        <taxon>Aceria</taxon>
    </lineage>
</organism>
<feature type="domain" description="SH2" evidence="6">
    <location>
        <begin position="178"/>
        <end position="267"/>
    </location>
</feature>
<reference evidence="10" key="1">
    <citation type="submission" date="2018-10" db="EMBL/GenBank/DDBJ databases">
        <title>Transcriptome assembly of Aceria tosichella (Wheat curl mite) Type 2.</title>
        <authorList>
            <person name="Scully E.D."/>
            <person name="Geib S.M."/>
            <person name="Palmer N.A."/>
            <person name="Gupta A.K."/>
            <person name="Sarath G."/>
            <person name="Tatineni S."/>
        </authorList>
    </citation>
    <scope>NUCLEOTIDE SEQUENCE</scope>
    <source>
        <strain evidence="10">LincolnNE</strain>
    </source>
</reference>
<dbReference type="SMART" id="SM00233">
    <property type="entry name" value="PH"/>
    <property type="match status" value="1"/>
</dbReference>
<dbReference type="InterPro" id="IPR036028">
    <property type="entry name" value="SH3-like_dom_sf"/>
</dbReference>
<evidence type="ECO:0000313" key="10">
    <source>
        <dbReference type="EMBL" id="MDE48075.1"/>
    </source>
</evidence>
<dbReference type="PROSITE" id="PS50002">
    <property type="entry name" value="SH3"/>
    <property type="match status" value="1"/>
</dbReference>
<dbReference type="Pfam" id="PF00017">
    <property type="entry name" value="SH2"/>
    <property type="match status" value="2"/>
</dbReference>
<gene>
    <name evidence="10" type="primary">Rasa1</name>
    <name evidence="10" type="ORF">g.11815</name>
</gene>
<name>A0A6G1SC56_9ACAR</name>
<protein>
    <submittedName>
        <fullName evidence="10">Ras GTPase-activating protein 1</fullName>
    </submittedName>
</protein>
<dbReference type="Pfam" id="PF00018">
    <property type="entry name" value="SH3_1"/>
    <property type="match status" value="1"/>
</dbReference>
<dbReference type="Gene3D" id="1.10.506.10">
    <property type="entry name" value="GTPase Activation - p120gap, domain 1"/>
    <property type="match status" value="1"/>
</dbReference>
<evidence type="ECO:0000256" key="5">
    <source>
        <dbReference type="PROSITE-ProRule" id="PRU00192"/>
    </source>
</evidence>
<evidence type="ECO:0000259" key="7">
    <source>
        <dbReference type="PROSITE" id="PS50002"/>
    </source>
</evidence>